<protein>
    <submittedName>
        <fullName evidence="2">Uncharacterized protein</fullName>
    </submittedName>
</protein>
<dbReference type="EMBL" id="FXTU01000002">
    <property type="protein sequence ID" value="SMP13768.1"/>
    <property type="molecule type" value="Genomic_DNA"/>
</dbReference>
<feature type="transmembrane region" description="Helical" evidence="1">
    <location>
        <begin position="56"/>
        <end position="79"/>
    </location>
</feature>
<accession>A0AA46AEQ6</accession>
<feature type="transmembrane region" description="Helical" evidence="1">
    <location>
        <begin position="85"/>
        <end position="104"/>
    </location>
</feature>
<keyword evidence="1" id="KW-0812">Transmembrane</keyword>
<keyword evidence="3" id="KW-1185">Reference proteome</keyword>
<reference evidence="2" key="1">
    <citation type="submission" date="2017-05" db="EMBL/GenBank/DDBJ databases">
        <authorList>
            <person name="Varghese N."/>
            <person name="Submissions S."/>
        </authorList>
    </citation>
    <scope>NUCLEOTIDE SEQUENCE</scope>
    <source>
        <strain evidence="2">DSM 45262</strain>
    </source>
</reference>
<proteinExistence type="predicted"/>
<organism evidence="2 3">
    <name type="scientific">Laceyella tengchongensis</name>
    <dbReference type="NCBI Taxonomy" id="574699"/>
    <lineage>
        <taxon>Bacteria</taxon>
        <taxon>Bacillati</taxon>
        <taxon>Bacillota</taxon>
        <taxon>Bacilli</taxon>
        <taxon>Bacillales</taxon>
        <taxon>Thermoactinomycetaceae</taxon>
        <taxon>Laceyella</taxon>
    </lineage>
</organism>
<dbReference type="AlphaFoldDB" id="A0AA46AEQ6"/>
<dbReference type="RefSeq" id="WP_102993080.1">
    <property type="nucleotide sequence ID" value="NZ_FXTU01000002.1"/>
</dbReference>
<name>A0AA46AEQ6_9BACL</name>
<comment type="caution">
    <text evidence="2">The sequence shown here is derived from an EMBL/GenBank/DDBJ whole genome shotgun (WGS) entry which is preliminary data.</text>
</comment>
<sequence>MEALQEGFSAFISGFARVFLVSIVIWMIGLVVILFKEMFQSRELNLRDYLQKVWKMLLASFEFTAYGAVVVGPILFLRAEEEERLTYGMLTVAAVILSIIYLYIRKQTGGFKKAKQSE</sequence>
<gene>
    <name evidence="2" type="ORF">SAMN06265361_102504</name>
</gene>
<keyword evidence="1" id="KW-0472">Membrane</keyword>
<dbReference type="Proteomes" id="UP001157946">
    <property type="component" value="Unassembled WGS sequence"/>
</dbReference>
<keyword evidence="1" id="KW-1133">Transmembrane helix</keyword>
<evidence type="ECO:0000256" key="1">
    <source>
        <dbReference type="SAM" id="Phobius"/>
    </source>
</evidence>
<evidence type="ECO:0000313" key="3">
    <source>
        <dbReference type="Proteomes" id="UP001157946"/>
    </source>
</evidence>
<evidence type="ECO:0000313" key="2">
    <source>
        <dbReference type="EMBL" id="SMP13768.1"/>
    </source>
</evidence>
<feature type="transmembrane region" description="Helical" evidence="1">
    <location>
        <begin position="12"/>
        <end position="35"/>
    </location>
</feature>